<keyword evidence="2" id="KW-1185">Reference proteome</keyword>
<sequence>MRRAIALIGLFGIIGAGLSLAVLPPSKTVAAPNANRTFLIPASDGYGVADCLSTKASECGKIVADAWCESQGFAKSVAFGTAAREDFTGTVTKQAQVDPAEQPLTITCGE</sequence>
<proteinExistence type="predicted"/>
<dbReference type="OrthoDB" id="9150143at2"/>
<comment type="caution">
    <text evidence="1">The sequence shown here is derived from an EMBL/GenBank/DDBJ whole genome shotgun (WGS) entry which is preliminary data.</text>
</comment>
<dbReference type="AlphaFoldDB" id="A0A370L337"/>
<dbReference type="RefSeq" id="WP_114830462.1">
    <property type="nucleotide sequence ID" value="NZ_QQTO01000012.1"/>
</dbReference>
<name>A0A370L337_9HYPH</name>
<organism evidence="1 2">
    <name type="scientific">Bosea caraganae</name>
    <dbReference type="NCBI Taxonomy" id="2763117"/>
    <lineage>
        <taxon>Bacteria</taxon>
        <taxon>Pseudomonadati</taxon>
        <taxon>Pseudomonadota</taxon>
        <taxon>Alphaproteobacteria</taxon>
        <taxon>Hyphomicrobiales</taxon>
        <taxon>Boseaceae</taxon>
        <taxon>Bosea</taxon>
    </lineage>
</organism>
<gene>
    <name evidence="1" type="ORF">DWE98_16890</name>
</gene>
<evidence type="ECO:0000313" key="2">
    <source>
        <dbReference type="Proteomes" id="UP000255207"/>
    </source>
</evidence>
<dbReference type="EMBL" id="QQTP01000009">
    <property type="protein sequence ID" value="RDJ22852.1"/>
    <property type="molecule type" value="Genomic_DNA"/>
</dbReference>
<dbReference type="Proteomes" id="UP000255207">
    <property type="component" value="Unassembled WGS sequence"/>
</dbReference>
<protein>
    <submittedName>
        <fullName evidence="1">Uncharacterized protein</fullName>
    </submittedName>
</protein>
<accession>A0A370L337</accession>
<evidence type="ECO:0000313" key="1">
    <source>
        <dbReference type="EMBL" id="RDJ22852.1"/>
    </source>
</evidence>
<reference evidence="2" key="1">
    <citation type="submission" date="2018-07" db="EMBL/GenBank/DDBJ databases">
        <authorList>
            <person name="Safronova V.I."/>
            <person name="Chirak E.R."/>
            <person name="Sazanova A.L."/>
        </authorList>
    </citation>
    <scope>NUCLEOTIDE SEQUENCE [LARGE SCALE GENOMIC DNA]</scope>
    <source>
        <strain evidence="2">RCAM04685</strain>
    </source>
</reference>